<evidence type="ECO:0000256" key="2">
    <source>
        <dbReference type="ARBA" id="ARBA00022771"/>
    </source>
</evidence>
<keyword evidence="6" id="KW-1185">Reference proteome</keyword>
<dbReference type="AlphaFoldDB" id="A0A1I7Z111"/>
<keyword evidence="1" id="KW-0479">Metal-binding</keyword>
<dbReference type="Pfam" id="PF05021">
    <property type="entry name" value="NPL4"/>
    <property type="match status" value="1"/>
</dbReference>
<dbReference type="InterPro" id="IPR007717">
    <property type="entry name" value="NPL4_C"/>
</dbReference>
<dbReference type="PANTHER" id="PTHR12710:SF0">
    <property type="entry name" value="NUCLEAR PROTEIN LOCALIZATION PROTEIN 4 HOMOLOG"/>
    <property type="match status" value="1"/>
</dbReference>
<name>A0A1I7Z111_9BILA</name>
<dbReference type="PROSITE" id="PS01358">
    <property type="entry name" value="ZF_RANBP2_1"/>
    <property type="match status" value="1"/>
</dbReference>
<dbReference type="WBParaSite" id="L893_g21748.t1">
    <property type="protein sequence ID" value="L893_g21748.t1"/>
    <property type="gene ID" value="L893_g21748"/>
</dbReference>
<keyword evidence="3" id="KW-0862">Zinc</keyword>
<sequence length="214" mass="24005">MVDADIICPTSHPELAYARKTPKDEMHYITDVQYTEKNEYGATVQRDGRPMPVEYLLVDVPAGMPKESYSTFYRPVEGQSEFPIENRSVIGELQDIKSIAGYINQFTPADFLTMATNFHFLLFLKTNNIVPFQKEEIRSLCEHIKAQDQEAANEWRKNTANWTTLVGLLDSVEMDTSANNNPTVDAGGWACKHCTFENTSGSTDCSMCGLPCNG</sequence>
<evidence type="ECO:0000256" key="1">
    <source>
        <dbReference type="ARBA" id="ARBA00022723"/>
    </source>
</evidence>
<protein>
    <submittedName>
        <fullName evidence="7">RanBP2-type domain-containing protein</fullName>
    </submittedName>
</protein>
<evidence type="ECO:0000259" key="5">
    <source>
        <dbReference type="PROSITE" id="PS50199"/>
    </source>
</evidence>
<proteinExistence type="predicted"/>
<dbReference type="InterPro" id="IPR036443">
    <property type="entry name" value="Znf_RanBP2_sf"/>
</dbReference>
<keyword evidence="2 4" id="KW-0863">Zinc-finger</keyword>
<dbReference type="SMART" id="SM00547">
    <property type="entry name" value="ZnF_RBZ"/>
    <property type="match status" value="1"/>
</dbReference>
<evidence type="ECO:0000256" key="4">
    <source>
        <dbReference type="PROSITE-ProRule" id="PRU00322"/>
    </source>
</evidence>
<evidence type="ECO:0000313" key="6">
    <source>
        <dbReference type="Proteomes" id="UP000095287"/>
    </source>
</evidence>
<dbReference type="GO" id="GO:0031625">
    <property type="term" value="F:ubiquitin protein ligase binding"/>
    <property type="evidence" value="ECO:0007669"/>
    <property type="project" value="TreeGrafter"/>
</dbReference>
<dbReference type="PANTHER" id="PTHR12710">
    <property type="entry name" value="NUCLEAR PROTEIN LOCALIZATION 4"/>
    <property type="match status" value="1"/>
</dbReference>
<feature type="domain" description="RanBP2-type" evidence="5">
    <location>
        <begin position="185"/>
        <end position="214"/>
    </location>
</feature>
<dbReference type="SUPFAM" id="SSF90209">
    <property type="entry name" value="Ran binding protein zinc finger-like"/>
    <property type="match status" value="1"/>
</dbReference>
<dbReference type="Proteomes" id="UP000095287">
    <property type="component" value="Unplaced"/>
</dbReference>
<dbReference type="GO" id="GO:0008270">
    <property type="term" value="F:zinc ion binding"/>
    <property type="evidence" value="ECO:0007669"/>
    <property type="project" value="UniProtKB-KW"/>
</dbReference>
<dbReference type="InterPro" id="IPR001876">
    <property type="entry name" value="Znf_RanBP2"/>
</dbReference>
<dbReference type="InterPro" id="IPR016563">
    <property type="entry name" value="Npl4"/>
</dbReference>
<dbReference type="PROSITE" id="PS50199">
    <property type="entry name" value="ZF_RANBP2_2"/>
    <property type="match status" value="1"/>
</dbReference>
<evidence type="ECO:0000256" key="3">
    <source>
        <dbReference type="ARBA" id="ARBA00022833"/>
    </source>
</evidence>
<dbReference type="GO" id="GO:0043130">
    <property type="term" value="F:ubiquitin binding"/>
    <property type="evidence" value="ECO:0007669"/>
    <property type="project" value="TreeGrafter"/>
</dbReference>
<accession>A0A1I7Z111</accession>
<reference evidence="7" key="1">
    <citation type="submission" date="2016-11" db="UniProtKB">
        <authorList>
            <consortium name="WormBaseParasite"/>
        </authorList>
    </citation>
    <scope>IDENTIFICATION</scope>
</reference>
<organism evidence="6 7">
    <name type="scientific">Steinernema glaseri</name>
    <dbReference type="NCBI Taxonomy" id="37863"/>
    <lineage>
        <taxon>Eukaryota</taxon>
        <taxon>Metazoa</taxon>
        <taxon>Ecdysozoa</taxon>
        <taxon>Nematoda</taxon>
        <taxon>Chromadorea</taxon>
        <taxon>Rhabditida</taxon>
        <taxon>Tylenchina</taxon>
        <taxon>Panagrolaimomorpha</taxon>
        <taxon>Strongyloidoidea</taxon>
        <taxon>Steinernematidae</taxon>
        <taxon>Steinernema</taxon>
    </lineage>
</organism>
<dbReference type="GO" id="GO:0006511">
    <property type="term" value="P:ubiquitin-dependent protein catabolic process"/>
    <property type="evidence" value="ECO:0007669"/>
    <property type="project" value="InterPro"/>
</dbReference>
<dbReference type="GO" id="GO:0005634">
    <property type="term" value="C:nucleus"/>
    <property type="evidence" value="ECO:0007669"/>
    <property type="project" value="TreeGrafter"/>
</dbReference>
<evidence type="ECO:0000313" key="7">
    <source>
        <dbReference type="WBParaSite" id="L893_g21748.t1"/>
    </source>
</evidence>